<sequence>MSIMMTMRRRAAATLTVVAVAFTGACGSGDSGDEPGPTSTATPTTTATGGDTGGGSPSPIDGDVQALVAVLLGEDDMGASWGPPIEPGVIPDEAKEFTSGVPIECPAASEDLRQPQWQVQTMFLATDDAVGDVGGLQGVGLSQRIYAGSEEDAVGIYAGLQSAIEACVGPLSEEAADGPAWEQLVELSDLPTVGDEALRVWMGTAGVDPEAGDATVTVGRMVVVRSGGLLMYIALPESVHVDEFTGEWPEPIIPDAELDAIVATAVAKLG</sequence>
<feature type="region of interest" description="Disordered" evidence="1">
    <location>
        <begin position="27"/>
        <end position="60"/>
    </location>
</feature>
<comment type="caution">
    <text evidence="3">The sequence shown here is derived from an EMBL/GenBank/DDBJ whole genome shotgun (WGS) entry which is preliminary data.</text>
</comment>
<dbReference type="EMBL" id="JAUHQB010000001">
    <property type="protein sequence ID" value="MDN4481921.1"/>
    <property type="molecule type" value="Genomic_DNA"/>
</dbReference>
<evidence type="ECO:0000256" key="2">
    <source>
        <dbReference type="SAM" id="SignalP"/>
    </source>
</evidence>
<gene>
    <name evidence="3" type="ORF">QQ002_00015</name>
</gene>
<evidence type="ECO:0008006" key="5">
    <source>
        <dbReference type="Google" id="ProtNLM"/>
    </source>
</evidence>
<reference evidence="3 4" key="1">
    <citation type="submission" date="2023-06" db="EMBL/GenBank/DDBJ databases">
        <title>SYSU T0a273.</title>
        <authorList>
            <person name="Gao L."/>
            <person name="Fang B.-Z."/>
            <person name="Li W.-J."/>
        </authorList>
    </citation>
    <scope>NUCLEOTIDE SEQUENCE [LARGE SCALE GENOMIC DNA]</scope>
    <source>
        <strain evidence="3 4">SYSU T0a273</strain>
    </source>
</reference>
<protein>
    <recommendedName>
        <fullName evidence="5">PknH-like extracellular domain-containing protein</fullName>
    </recommendedName>
</protein>
<feature type="signal peptide" evidence="2">
    <location>
        <begin position="1"/>
        <end position="27"/>
    </location>
</feature>
<dbReference type="AlphaFoldDB" id="A0AB35MDT1"/>
<evidence type="ECO:0000256" key="1">
    <source>
        <dbReference type="SAM" id="MobiDB-lite"/>
    </source>
</evidence>
<evidence type="ECO:0000313" key="3">
    <source>
        <dbReference type="EMBL" id="MDN4481921.1"/>
    </source>
</evidence>
<organism evidence="3 4">
    <name type="scientific">Demequina lignilytica</name>
    <dbReference type="NCBI Taxonomy" id="3051663"/>
    <lineage>
        <taxon>Bacteria</taxon>
        <taxon>Bacillati</taxon>
        <taxon>Actinomycetota</taxon>
        <taxon>Actinomycetes</taxon>
        <taxon>Micrococcales</taxon>
        <taxon>Demequinaceae</taxon>
        <taxon>Demequina</taxon>
    </lineage>
</organism>
<dbReference type="RefSeq" id="WP_301159163.1">
    <property type="nucleotide sequence ID" value="NZ_JAUHQB010000001.1"/>
</dbReference>
<proteinExistence type="predicted"/>
<evidence type="ECO:0000313" key="4">
    <source>
        <dbReference type="Proteomes" id="UP001172756"/>
    </source>
</evidence>
<accession>A0AB35MDT1</accession>
<name>A0AB35MDT1_9MICO</name>
<keyword evidence="2" id="KW-0732">Signal</keyword>
<feature type="chain" id="PRO_5044238299" description="PknH-like extracellular domain-containing protein" evidence="2">
    <location>
        <begin position="28"/>
        <end position="270"/>
    </location>
</feature>
<dbReference type="Proteomes" id="UP001172756">
    <property type="component" value="Unassembled WGS sequence"/>
</dbReference>
<feature type="compositionally biased region" description="Low complexity" evidence="1">
    <location>
        <begin position="35"/>
        <end position="49"/>
    </location>
</feature>